<sequence length="334" mass="36239">MPNSPSSEVSLITGGTGLIGGHLVRRLCTKGQKVRALVRTPNKATWLADLGAELFQGDLFDATSVSQAVEGASHVFHCGGLVSDWGSRQEFHKSNVIGTRNVARAAAAADVHCMVHLSSASVYGYPVTNNITEKTPLSSRNIPYIDSKIQAEQEIRHAIQDDGLRATLLRPVMVFGPECQNYVGEIANHLRSGSMLLLDSGRHIAGLVYVENVVDAILQAAATPAALGQSMNICDDLPVTWKDYIDALADGIGARRVRFSLPTRVAYPLAMTMEAAAKALRSQKRPLLTRLAVLELGQPQVYDISLARRVLGFSPRVSFEDAMSTTLDWINRHL</sequence>
<dbReference type="GO" id="GO:0004029">
    <property type="term" value="F:aldehyde dehydrogenase (NAD+) activity"/>
    <property type="evidence" value="ECO:0007669"/>
    <property type="project" value="TreeGrafter"/>
</dbReference>
<feature type="domain" description="NAD-dependent epimerase/dehydratase" evidence="1">
    <location>
        <begin position="11"/>
        <end position="234"/>
    </location>
</feature>
<evidence type="ECO:0000313" key="3">
    <source>
        <dbReference type="Proteomes" id="UP000323917"/>
    </source>
</evidence>
<dbReference type="InterPro" id="IPR036291">
    <property type="entry name" value="NAD(P)-bd_dom_sf"/>
</dbReference>
<proteinExistence type="predicted"/>
<dbReference type="Proteomes" id="UP000323917">
    <property type="component" value="Chromosome"/>
</dbReference>
<protein>
    <submittedName>
        <fullName evidence="2">3 beta-hydroxysteroid dehydrogenase/Delta 5--&gt;4-isomerase</fullName>
    </submittedName>
</protein>
<evidence type="ECO:0000313" key="2">
    <source>
        <dbReference type="EMBL" id="QEG32928.1"/>
    </source>
</evidence>
<gene>
    <name evidence="2" type="ORF">Pr1d_01890</name>
</gene>
<evidence type="ECO:0000259" key="1">
    <source>
        <dbReference type="Pfam" id="PF01370"/>
    </source>
</evidence>
<dbReference type="PANTHER" id="PTHR48079:SF6">
    <property type="entry name" value="NAD(P)-BINDING DOMAIN-CONTAINING PROTEIN-RELATED"/>
    <property type="match status" value="1"/>
</dbReference>
<dbReference type="OrthoDB" id="240982at2"/>
<dbReference type="AlphaFoldDB" id="A0A5B9Q1S6"/>
<keyword evidence="2" id="KW-0413">Isomerase</keyword>
<name>A0A5B9Q1S6_9BACT</name>
<organism evidence="2 3">
    <name type="scientific">Bythopirellula goksoeyrii</name>
    <dbReference type="NCBI Taxonomy" id="1400387"/>
    <lineage>
        <taxon>Bacteria</taxon>
        <taxon>Pseudomonadati</taxon>
        <taxon>Planctomycetota</taxon>
        <taxon>Planctomycetia</taxon>
        <taxon>Pirellulales</taxon>
        <taxon>Lacipirellulaceae</taxon>
        <taxon>Bythopirellula</taxon>
    </lineage>
</organism>
<dbReference type="SUPFAM" id="SSF51735">
    <property type="entry name" value="NAD(P)-binding Rossmann-fold domains"/>
    <property type="match status" value="1"/>
</dbReference>
<dbReference type="KEGG" id="bgok:Pr1d_01890"/>
<keyword evidence="3" id="KW-1185">Reference proteome</keyword>
<dbReference type="GO" id="GO:0005737">
    <property type="term" value="C:cytoplasm"/>
    <property type="evidence" value="ECO:0007669"/>
    <property type="project" value="TreeGrafter"/>
</dbReference>
<dbReference type="InterPro" id="IPR001509">
    <property type="entry name" value="Epimerase_deHydtase"/>
</dbReference>
<reference evidence="2 3" key="1">
    <citation type="submission" date="2019-08" db="EMBL/GenBank/DDBJ databases">
        <title>Deep-cultivation of Planctomycetes and their phenomic and genomic characterization uncovers novel biology.</title>
        <authorList>
            <person name="Wiegand S."/>
            <person name="Jogler M."/>
            <person name="Boedeker C."/>
            <person name="Pinto D."/>
            <person name="Vollmers J."/>
            <person name="Rivas-Marin E."/>
            <person name="Kohn T."/>
            <person name="Peeters S.H."/>
            <person name="Heuer A."/>
            <person name="Rast P."/>
            <person name="Oberbeckmann S."/>
            <person name="Bunk B."/>
            <person name="Jeske O."/>
            <person name="Meyerdierks A."/>
            <person name="Storesund J.E."/>
            <person name="Kallscheuer N."/>
            <person name="Luecker S."/>
            <person name="Lage O.M."/>
            <person name="Pohl T."/>
            <person name="Merkel B.J."/>
            <person name="Hornburger P."/>
            <person name="Mueller R.-W."/>
            <person name="Bruemmer F."/>
            <person name="Labrenz M."/>
            <person name="Spormann A.M."/>
            <person name="Op den Camp H."/>
            <person name="Overmann J."/>
            <person name="Amann R."/>
            <person name="Jetten M.S.M."/>
            <person name="Mascher T."/>
            <person name="Medema M.H."/>
            <person name="Devos D.P."/>
            <person name="Kaster A.-K."/>
            <person name="Ovreas L."/>
            <person name="Rohde M."/>
            <person name="Galperin M.Y."/>
            <person name="Jogler C."/>
        </authorList>
    </citation>
    <scope>NUCLEOTIDE SEQUENCE [LARGE SCALE GENOMIC DNA]</scope>
    <source>
        <strain evidence="2 3">Pr1d</strain>
    </source>
</reference>
<dbReference type="RefSeq" id="WP_148071744.1">
    <property type="nucleotide sequence ID" value="NZ_CP042913.1"/>
</dbReference>
<dbReference type="EMBL" id="CP042913">
    <property type="protein sequence ID" value="QEG32928.1"/>
    <property type="molecule type" value="Genomic_DNA"/>
</dbReference>
<dbReference type="Pfam" id="PF01370">
    <property type="entry name" value="Epimerase"/>
    <property type="match status" value="1"/>
</dbReference>
<dbReference type="InterPro" id="IPR051783">
    <property type="entry name" value="NAD(P)-dependent_oxidoreduct"/>
</dbReference>
<dbReference type="GO" id="GO:0016853">
    <property type="term" value="F:isomerase activity"/>
    <property type="evidence" value="ECO:0007669"/>
    <property type="project" value="UniProtKB-KW"/>
</dbReference>
<dbReference type="Gene3D" id="3.40.50.720">
    <property type="entry name" value="NAD(P)-binding Rossmann-like Domain"/>
    <property type="match status" value="1"/>
</dbReference>
<accession>A0A5B9Q1S6</accession>
<dbReference type="PANTHER" id="PTHR48079">
    <property type="entry name" value="PROTEIN YEEZ"/>
    <property type="match status" value="1"/>
</dbReference>